<gene>
    <name evidence="2" type="ORF">CPAV1605_1355</name>
</gene>
<dbReference type="InterPro" id="IPR022035">
    <property type="entry name" value="PCIF1_WW"/>
</dbReference>
<dbReference type="GO" id="GO:0005634">
    <property type="term" value="C:nucleus"/>
    <property type="evidence" value="ECO:0007669"/>
    <property type="project" value="TreeGrafter"/>
</dbReference>
<dbReference type="PANTHER" id="PTHR21727:SF0">
    <property type="entry name" value="MRNA (2'-O-METHYLADENOSINE-N(6)-)-METHYLTRANSFERASE"/>
    <property type="match status" value="1"/>
</dbReference>
<dbReference type="Pfam" id="PF12237">
    <property type="entry name" value="PCIF1_WW"/>
    <property type="match status" value="1"/>
</dbReference>
<name>A0A5E8CJK8_9ZZZZ</name>
<dbReference type="AlphaFoldDB" id="A0A5E8CJK8"/>
<protein>
    <submittedName>
        <fullName evidence="2">Phosphorylated CTD interacting factor 1 WW domain</fullName>
    </submittedName>
</protein>
<reference evidence="2" key="1">
    <citation type="submission" date="2019-09" db="EMBL/GenBank/DDBJ databases">
        <authorList>
            <person name="Needham M D."/>
        </authorList>
    </citation>
    <scope>NUCLEOTIDE SEQUENCE</scope>
</reference>
<organism evidence="2">
    <name type="scientific">seawater metagenome</name>
    <dbReference type="NCBI Taxonomy" id="1561972"/>
    <lineage>
        <taxon>unclassified sequences</taxon>
        <taxon>metagenomes</taxon>
        <taxon>ecological metagenomes</taxon>
    </lineage>
</organism>
<sequence length="341" mass="40479">MKIKYNLIRELCNPKYKKCHYEIQNILERLLISLVNNRSNKNKLFYKINFTNEFIFKAYNEILEKKEKLKHKYSKSQIKSIVEKIIVKIINNFVNTPPLSIIPKTIIKFDDSNFSINYLDINIKVNPNVFNILKKYPGKDVIIMIIRYSTLLLQGQQWGIPFEQYNEWYNNYDLRFEAFASPLNSRLMGKKNAYFCSIFYDTDKIFGSIGSFYDVSLTNPLNNNNQDKKVWSICPPYIDKILTYSAQKTIKALKEAESNNQKLIIFFVMPGWEKSESYIILSSTKYKSNKKKLEKNSYYYEYQGRYIPANFNSYGFVLESLKSEDNYEKVFNRMENPIDKN</sequence>
<evidence type="ECO:0000259" key="1">
    <source>
        <dbReference type="Pfam" id="PF12237"/>
    </source>
</evidence>
<dbReference type="EMBL" id="CABVLZ010000007">
    <property type="protein sequence ID" value="VVU95603.1"/>
    <property type="molecule type" value="Genomic_DNA"/>
</dbReference>
<dbReference type="PANTHER" id="PTHR21727">
    <property type="entry name" value="PHOSPHORYLATED CTD INTERACTING FACTOR 1"/>
    <property type="match status" value="1"/>
</dbReference>
<proteinExistence type="predicted"/>
<evidence type="ECO:0000313" key="2">
    <source>
        <dbReference type="EMBL" id="VVU95603.1"/>
    </source>
</evidence>
<dbReference type="InterPro" id="IPR039881">
    <property type="entry name" value="PCIF1-like"/>
</dbReference>
<accession>A0A5E8CJK8</accession>
<dbReference type="GO" id="GO:0099122">
    <property type="term" value="F:RNA polymerase II C-terminal domain binding"/>
    <property type="evidence" value="ECO:0007669"/>
    <property type="project" value="InterPro"/>
</dbReference>
<dbReference type="GO" id="GO:0016422">
    <property type="term" value="F:mRNA (2'-O-methyladenosine-N6-)-methyltransferase activity"/>
    <property type="evidence" value="ECO:0007669"/>
    <property type="project" value="InterPro"/>
</dbReference>
<feature type="domain" description="PCIF1 WW" evidence="1">
    <location>
        <begin position="139"/>
        <end position="301"/>
    </location>
</feature>